<reference evidence="1 2" key="1">
    <citation type="journal article" date="2023" name="Microorganisms">
        <title>Thiorhodovibrio frisius and Trv. litoralis spp. nov., Two Novel Members from a Clade of Fastidious Purple Sulfur Bacteria That Exhibit Unique Red-Shifted Light-Harvesting Capabilities.</title>
        <authorList>
            <person name="Methner A."/>
            <person name="Kuzyk S.B."/>
            <person name="Petersen J."/>
            <person name="Bauer S."/>
            <person name="Brinkmann H."/>
            <person name="Sichau K."/>
            <person name="Wanner G."/>
            <person name="Wolf J."/>
            <person name="Neumann-Schaal M."/>
            <person name="Henke P."/>
            <person name="Tank M."/>
            <person name="Sproer C."/>
            <person name="Bunk B."/>
            <person name="Overmann J."/>
        </authorList>
    </citation>
    <scope>NUCLEOTIDE SEQUENCE [LARGE SCALE GENOMIC DNA]</scope>
    <source>
        <strain evidence="1 2">DSM 6702</strain>
    </source>
</reference>
<sequence length="238" mass="27309">MIVAIMQPYFFPYIGYFQLMQAVDTFVFFDDVQYIDRGWVNRNQIPINGNPVWLTMPIRKASRRLPINKREYLLAEGALAIKRKLRSAYRTTNGISLLDSIEGLLDFNDANVARFNANLLRIIAGWLEIKCCFVCASELMTEDESLRGEARVIELCKRLGARQYINLIGGVRLYEPTHFSDSGIKLSFLRTTVPPLQTADGPKHFSIIDQLLNLELKEISHLLQKFETQPLMGNQNYS</sequence>
<accession>A0ABZ0SBB3</accession>
<dbReference type="Proteomes" id="UP001432180">
    <property type="component" value="Chromosome"/>
</dbReference>
<dbReference type="RefSeq" id="WP_328984076.1">
    <property type="nucleotide sequence ID" value="NZ_CP121472.1"/>
</dbReference>
<dbReference type="Pfam" id="PF08889">
    <property type="entry name" value="WbqC"/>
    <property type="match status" value="1"/>
</dbReference>
<keyword evidence="2" id="KW-1185">Reference proteome</keyword>
<dbReference type="InterPro" id="IPR014985">
    <property type="entry name" value="WbqC"/>
</dbReference>
<gene>
    <name evidence="1" type="ORF">Thiowin_03378</name>
</gene>
<name>A0ABZ0SBB3_9GAMM</name>
<organism evidence="1 2">
    <name type="scientific">Thiorhodovibrio winogradskyi</name>
    <dbReference type="NCBI Taxonomy" id="77007"/>
    <lineage>
        <taxon>Bacteria</taxon>
        <taxon>Pseudomonadati</taxon>
        <taxon>Pseudomonadota</taxon>
        <taxon>Gammaproteobacteria</taxon>
        <taxon>Chromatiales</taxon>
        <taxon>Chromatiaceae</taxon>
        <taxon>Thiorhodovibrio</taxon>
    </lineage>
</organism>
<proteinExistence type="predicted"/>
<protein>
    <submittedName>
        <fullName evidence="1">WbqC-like protein family protein</fullName>
    </submittedName>
</protein>
<evidence type="ECO:0000313" key="1">
    <source>
        <dbReference type="EMBL" id="WPL18308.1"/>
    </source>
</evidence>
<evidence type="ECO:0000313" key="2">
    <source>
        <dbReference type="Proteomes" id="UP001432180"/>
    </source>
</evidence>
<dbReference type="EMBL" id="CP121472">
    <property type="protein sequence ID" value="WPL18308.1"/>
    <property type="molecule type" value="Genomic_DNA"/>
</dbReference>